<dbReference type="Proteomes" id="UP000243406">
    <property type="component" value="Unassembled WGS sequence"/>
</dbReference>
<evidence type="ECO:0008006" key="3">
    <source>
        <dbReference type="Google" id="ProtNLM"/>
    </source>
</evidence>
<accession>A0A1T5BPH6</accession>
<dbReference type="Gene3D" id="1.10.10.10">
    <property type="entry name" value="Winged helix-like DNA-binding domain superfamily/Winged helix DNA-binding domain"/>
    <property type="match status" value="1"/>
</dbReference>
<organism evidence="1 2">
    <name type="scientific">Acetoanaerobium noterae</name>
    <dbReference type="NCBI Taxonomy" id="745369"/>
    <lineage>
        <taxon>Bacteria</taxon>
        <taxon>Bacillati</taxon>
        <taxon>Bacillota</taxon>
        <taxon>Clostridia</taxon>
        <taxon>Peptostreptococcales</taxon>
        <taxon>Filifactoraceae</taxon>
        <taxon>Acetoanaerobium</taxon>
    </lineage>
</organism>
<evidence type="ECO:0000313" key="1">
    <source>
        <dbReference type="EMBL" id="SKB49057.1"/>
    </source>
</evidence>
<dbReference type="OrthoDB" id="9783597at2"/>
<gene>
    <name evidence="1" type="ORF">SAMN02745120_1769</name>
</gene>
<dbReference type="InterPro" id="IPR036390">
    <property type="entry name" value="WH_DNA-bd_sf"/>
</dbReference>
<dbReference type="Pfam" id="PF14277">
    <property type="entry name" value="DUF4364"/>
    <property type="match status" value="1"/>
</dbReference>
<reference evidence="2" key="1">
    <citation type="submission" date="2017-02" db="EMBL/GenBank/DDBJ databases">
        <authorList>
            <person name="Varghese N."/>
            <person name="Submissions S."/>
        </authorList>
    </citation>
    <scope>NUCLEOTIDE SEQUENCE [LARGE SCALE GENOMIC DNA]</scope>
    <source>
        <strain evidence="2">ATCC 35199</strain>
    </source>
</reference>
<dbReference type="AlphaFoldDB" id="A0A1T5BPH6"/>
<protein>
    <recommendedName>
        <fullName evidence="3">DUF4364 domain-containing protein</fullName>
    </recommendedName>
</protein>
<sequence length="177" mass="20667">MFEKSSEELALNKLYILYILNKMQLPLTNGQITNIFIENDLLDYFSLQEYLYQLKEAELVNLTSKNNLDYYSISEKGKIALNYFTNRIDSDKKESLDIFVHKNKENIIRDREVKAEFKKLADGQFDVKLEIIDNNRPYISISLNVPTNKTANIIAENWKNNASNLYSSIIETLIKKP</sequence>
<name>A0A1T5BPH6_9FIRM</name>
<proteinExistence type="predicted"/>
<dbReference type="SUPFAM" id="SSF46785">
    <property type="entry name" value="Winged helix' DNA-binding domain"/>
    <property type="match status" value="1"/>
</dbReference>
<dbReference type="InterPro" id="IPR025374">
    <property type="entry name" value="DUF4364"/>
</dbReference>
<dbReference type="RefSeq" id="WP_079589598.1">
    <property type="nucleotide sequence ID" value="NZ_DAMBHZ010000013.1"/>
</dbReference>
<dbReference type="EMBL" id="FUYN01000003">
    <property type="protein sequence ID" value="SKB49057.1"/>
    <property type="molecule type" value="Genomic_DNA"/>
</dbReference>
<dbReference type="InterPro" id="IPR036388">
    <property type="entry name" value="WH-like_DNA-bd_sf"/>
</dbReference>
<evidence type="ECO:0000313" key="2">
    <source>
        <dbReference type="Proteomes" id="UP000243406"/>
    </source>
</evidence>
<keyword evidence="2" id="KW-1185">Reference proteome</keyword>